<dbReference type="EMBL" id="JXKM01000008">
    <property type="protein sequence ID" value="OJG35174.1"/>
    <property type="molecule type" value="Genomic_DNA"/>
</dbReference>
<proteinExistence type="predicted"/>
<feature type="compositionally biased region" description="Basic and acidic residues" evidence="1">
    <location>
        <begin position="21"/>
        <end position="31"/>
    </location>
</feature>
<comment type="caution">
    <text evidence="2">The sequence shown here is derived from an EMBL/GenBank/DDBJ whole genome shotgun (WGS) entry which is preliminary data.</text>
</comment>
<accession>A0A1L8STK5</accession>
<gene>
    <name evidence="2" type="ORF">RV00_GL003005</name>
</gene>
<feature type="compositionally biased region" description="Basic and acidic residues" evidence="1">
    <location>
        <begin position="1"/>
        <end position="12"/>
    </location>
</feature>
<sequence>MNQKEKMLEIIKNKQGGGRSKKMETPKNDRKNMRKGPKIFNK</sequence>
<dbReference type="Proteomes" id="UP000183700">
    <property type="component" value="Unassembled WGS sequence"/>
</dbReference>
<evidence type="ECO:0000256" key="1">
    <source>
        <dbReference type="SAM" id="MobiDB-lite"/>
    </source>
</evidence>
<dbReference type="STRING" id="319970.RV00_GL003005"/>
<feature type="compositionally biased region" description="Basic residues" evidence="1">
    <location>
        <begin position="32"/>
        <end position="42"/>
    </location>
</feature>
<evidence type="ECO:0000313" key="3">
    <source>
        <dbReference type="Proteomes" id="UP000183700"/>
    </source>
</evidence>
<evidence type="ECO:0000313" key="2">
    <source>
        <dbReference type="EMBL" id="OJG35174.1"/>
    </source>
</evidence>
<reference evidence="2 3" key="1">
    <citation type="submission" date="2014-12" db="EMBL/GenBank/DDBJ databases">
        <title>Draft genome sequences of 29 type strains of Enterococci.</title>
        <authorList>
            <person name="Zhong Z."/>
            <person name="Sun Z."/>
            <person name="Liu W."/>
            <person name="Zhang W."/>
            <person name="Zhang H."/>
        </authorList>
    </citation>
    <scope>NUCLEOTIDE SEQUENCE [LARGE SCALE GENOMIC DNA]</scope>
    <source>
        <strain evidence="2 3">DSM 22802</strain>
    </source>
</reference>
<organism evidence="2 3">
    <name type="scientific">Enterococcus devriesei</name>
    <dbReference type="NCBI Taxonomy" id="319970"/>
    <lineage>
        <taxon>Bacteria</taxon>
        <taxon>Bacillati</taxon>
        <taxon>Bacillota</taxon>
        <taxon>Bacilli</taxon>
        <taxon>Lactobacillales</taxon>
        <taxon>Enterococcaceae</taxon>
        <taxon>Enterococcus</taxon>
    </lineage>
</organism>
<evidence type="ECO:0008006" key="4">
    <source>
        <dbReference type="Google" id="ProtNLM"/>
    </source>
</evidence>
<dbReference type="AlphaFoldDB" id="A0A1L8STK5"/>
<dbReference type="RefSeq" id="WP_071862763.1">
    <property type="nucleotide sequence ID" value="NZ_CAURXW010000024.1"/>
</dbReference>
<name>A0A1L8STK5_9ENTE</name>
<protein>
    <recommendedName>
        <fullName evidence="4">30S ribosomal protein S9</fullName>
    </recommendedName>
</protein>
<feature type="region of interest" description="Disordered" evidence="1">
    <location>
        <begin position="1"/>
        <end position="42"/>
    </location>
</feature>
<keyword evidence="3" id="KW-1185">Reference proteome</keyword>